<dbReference type="Gene3D" id="1.10.357.10">
    <property type="entry name" value="Tetracycline Repressor, domain 2"/>
    <property type="match status" value="1"/>
</dbReference>
<dbReference type="Pfam" id="PF16925">
    <property type="entry name" value="TetR_C_13"/>
    <property type="match status" value="1"/>
</dbReference>
<evidence type="ECO:0000259" key="5">
    <source>
        <dbReference type="PROSITE" id="PS50977"/>
    </source>
</evidence>
<dbReference type="PRINTS" id="PR00455">
    <property type="entry name" value="HTHTETR"/>
</dbReference>
<dbReference type="KEGG" id="spun:BFF78_37765"/>
<protein>
    <recommendedName>
        <fullName evidence="5">HTH tetR-type domain-containing protein</fullName>
    </recommendedName>
</protein>
<sequence length="190" mass="20561">MARASKREEIARAALEQFRTRGFNATGISDITSAAGAPKGSFYNHFASKEESALEALSRYAAGLRFDLLDTPGRPALERLRAHFEFLGADTVDSGFARGCLAGNLGAEVADHSEEIRSAVQGGFQRWAAHIRRVLTEAREAGELDAALDVEEAALFILSAWEGTLIAARADKSSAPFDAFFHMVFGVLLR</sequence>
<accession>A0A1D7YKF9</accession>
<keyword evidence="2 4" id="KW-0238">DNA-binding</keyword>
<keyword evidence="1" id="KW-0805">Transcription regulation</keyword>
<dbReference type="SUPFAM" id="SSF46689">
    <property type="entry name" value="Homeodomain-like"/>
    <property type="match status" value="1"/>
</dbReference>
<dbReference type="AlphaFoldDB" id="A0A1D7YKF9"/>
<dbReference type="Pfam" id="PF00440">
    <property type="entry name" value="TetR_N"/>
    <property type="match status" value="1"/>
</dbReference>
<dbReference type="EMBL" id="CP017248">
    <property type="protein sequence ID" value="AOR36041.1"/>
    <property type="molecule type" value="Genomic_DNA"/>
</dbReference>
<feature type="DNA-binding region" description="H-T-H motif" evidence="4">
    <location>
        <begin position="27"/>
        <end position="46"/>
    </location>
</feature>
<proteinExistence type="predicted"/>
<dbReference type="InterPro" id="IPR001647">
    <property type="entry name" value="HTH_TetR"/>
</dbReference>
<dbReference type="PANTHER" id="PTHR47506">
    <property type="entry name" value="TRANSCRIPTIONAL REGULATORY PROTEIN"/>
    <property type="match status" value="1"/>
</dbReference>
<dbReference type="Proteomes" id="UP000094960">
    <property type="component" value="Chromosome"/>
</dbReference>
<dbReference type="InterPro" id="IPR009057">
    <property type="entry name" value="Homeodomain-like_sf"/>
</dbReference>
<organism evidence="6 7">
    <name type="scientific">Streptomyces fodineus</name>
    <dbReference type="NCBI Taxonomy" id="1904616"/>
    <lineage>
        <taxon>Bacteria</taxon>
        <taxon>Bacillati</taxon>
        <taxon>Actinomycetota</taxon>
        <taxon>Actinomycetes</taxon>
        <taxon>Kitasatosporales</taxon>
        <taxon>Streptomycetaceae</taxon>
        <taxon>Streptomyces</taxon>
    </lineage>
</organism>
<name>A0A1D7YKF9_9ACTN</name>
<evidence type="ECO:0000313" key="6">
    <source>
        <dbReference type="EMBL" id="AOR36041.1"/>
    </source>
</evidence>
<dbReference type="InterPro" id="IPR036271">
    <property type="entry name" value="Tet_transcr_reg_TetR-rel_C_sf"/>
</dbReference>
<dbReference type="GO" id="GO:0003677">
    <property type="term" value="F:DNA binding"/>
    <property type="evidence" value="ECO:0007669"/>
    <property type="project" value="UniProtKB-UniRule"/>
</dbReference>
<dbReference type="PROSITE" id="PS50977">
    <property type="entry name" value="HTH_TETR_2"/>
    <property type="match status" value="1"/>
</dbReference>
<evidence type="ECO:0000256" key="2">
    <source>
        <dbReference type="ARBA" id="ARBA00023125"/>
    </source>
</evidence>
<evidence type="ECO:0000256" key="1">
    <source>
        <dbReference type="ARBA" id="ARBA00023015"/>
    </source>
</evidence>
<keyword evidence="7" id="KW-1185">Reference proteome</keyword>
<feature type="domain" description="HTH tetR-type" evidence="5">
    <location>
        <begin position="4"/>
        <end position="64"/>
    </location>
</feature>
<evidence type="ECO:0000256" key="3">
    <source>
        <dbReference type="ARBA" id="ARBA00023163"/>
    </source>
</evidence>
<dbReference type="RefSeq" id="WP_069782554.1">
    <property type="nucleotide sequence ID" value="NZ_CP017248.1"/>
</dbReference>
<dbReference type="InterPro" id="IPR011075">
    <property type="entry name" value="TetR_C"/>
</dbReference>
<dbReference type="PANTHER" id="PTHR47506:SF6">
    <property type="entry name" value="HTH-TYPE TRANSCRIPTIONAL REPRESSOR NEMR"/>
    <property type="match status" value="1"/>
</dbReference>
<evidence type="ECO:0000313" key="7">
    <source>
        <dbReference type="Proteomes" id="UP000094960"/>
    </source>
</evidence>
<reference evidence="7" key="1">
    <citation type="submission" date="2016-09" db="EMBL/GenBank/DDBJ databases">
        <title>Streptomyces puniciscabiei strain:TW1S1 Genome sequencing and assembly.</title>
        <authorList>
            <person name="Kim M.-K."/>
            <person name="Kim S.B."/>
        </authorList>
    </citation>
    <scope>NUCLEOTIDE SEQUENCE [LARGE SCALE GENOMIC DNA]</scope>
    <source>
        <strain evidence="7">TW1S1</strain>
    </source>
</reference>
<keyword evidence="3" id="KW-0804">Transcription</keyword>
<dbReference type="SUPFAM" id="SSF48498">
    <property type="entry name" value="Tetracyclin repressor-like, C-terminal domain"/>
    <property type="match status" value="1"/>
</dbReference>
<gene>
    <name evidence="6" type="ORF">BFF78_37765</name>
</gene>
<evidence type="ECO:0000256" key="4">
    <source>
        <dbReference type="PROSITE-ProRule" id="PRU00335"/>
    </source>
</evidence>